<dbReference type="InParanoid" id="A0A409Y418"/>
<organism evidence="2 3">
    <name type="scientific">Gymnopilus dilepis</name>
    <dbReference type="NCBI Taxonomy" id="231916"/>
    <lineage>
        <taxon>Eukaryota</taxon>
        <taxon>Fungi</taxon>
        <taxon>Dikarya</taxon>
        <taxon>Basidiomycota</taxon>
        <taxon>Agaricomycotina</taxon>
        <taxon>Agaricomycetes</taxon>
        <taxon>Agaricomycetidae</taxon>
        <taxon>Agaricales</taxon>
        <taxon>Agaricineae</taxon>
        <taxon>Hymenogastraceae</taxon>
        <taxon>Gymnopilus</taxon>
    </lineage>
</organism>
<dbReference type="Gene3D" id="3.40.50.150">
    <property type="entry name" value="Vaccinia Virus protein VP39"/>
    <property type="match status" value="1"/>
</dbReference>
<evidence type="ECO:0000256" key="1">
    <source>
        <dbReference type="SAM" id="MobiDB-lite"/>
    </source>
</evidence>
<dbReference type="Pfam" id="PF13489">
    <property type="entry name" value="Methyltransf_23"/>
    <property type="match status" value="1"/>
</dbReference>
<dbReference type="PANTHER" id="PTHR45036">
    <property type="entry name" value="METHYLTRANSFERASE LIKE 7B"/>
    <property type="match status" value="1"/>
</dbReference>
<evidence type="ECO:0008006" key="4">
    <source>
        <dbReference type="Google" id="ProtNLM"/>
    </source>
</evidence>
<feature type="region of interest" description="Disordered" evidence="1">
    <location>
        <begin position="148"/>
        <end position="170"/>
    </location>
</feature>
<name>A0A409Y418_9AGAR</name>
<protein>
    <recommendedName>
        <fullName evidence="4">Methyltransferase type 11 domain-containing protein</fullName>
    </recommendedName>
</protein>
<dbReference type="InterPro" id="IPR029063">
    <property type="entry name" value="SAM-dependent_MTases_sf"/>
</dbReference>
<accession>A0A409Y418</accession>
<reference evidence="2 3" key="1">
    <citation type="journal article" date="2018" name="Evol. Lett.">
        <title>Horizontal gene cluster transfer increased hallucinogenic mushroom diversity.</title>
        <authorList>
            <person name="Reynolds H.T."/>
            <person name="Vijayakumar V."/>
            <person name="Gluck-Thaler E."/>
            <person name="Korotkin H.B."/>
            <person name="Matheny P.B."/>
            <person name="Slot J.C."/>
        </authorList>
    </citation>
    <scope>NUCLEOTIDE SEQUENCE [LARGE SCALE GENOMIC DNA]</scope>
    <source>
        <strain evidence="2 3">SRW20</strain>
    </source>
</reference>
<sequence>MKLSNAFSFLTDLRAAIFIAFLPTFKALLDDPTLLLRPYALSQVFMSHVWTGFADPTDEGGRAVKEGLITPYAYGVVLDIGAGHGHTVRYLNRARVSRYVALEPNVLMHDKIRAQANGAGFHESDGTLVILACGVEDTKTILSTMSSVPFKARSPPPKSDGAQNTRQAQQADGIGHPFDTIISVLTLCTIPDPQNNLRRLVRDVLKPGGQLLYYEHVLSPRPDVAWWQKLWAPLWAVAFDGCRIDRPSDIWVKDMKLGGEDGIEKSAWKEFRTWGKEGEDPENLFWHSVGRFVKR</sequence>
<dbReference type="STRING" id="231916.A0A409Y418"/>
<evidence type="ECO:0000313" key="2">
    <source>
        <dbReference type="EMBL" id="PPQ97681.1"/>
    </source>
</evidence>
<dbReference type="InterPro" id="IPR052356">
    <property type="entry name" value="Thiol_S-MT"/>
</dbReference>
<dbReference type="EMBL" id="NHYE01001208">
    <property type="protein sequence ID" value="PPQ97681.1"/>
    <property type="molecule type" value="Genomic_DNA"/>
</dbReference>
<dbReference type="OrthoDB" id="540004at2759"/>
<gene>
    <name evidence="2" type="ORF">CVT26_001864</name>
</gene>
<dbReference type="Proteomes" id="UP000284706">
    <property type="component" value="Unassembled WGS sequence"/>
</dbReference>
<dbReference type="PANTHER" id="PTHR45036:SF1">
    <property type="entry name" value="METHYLTRANSFERASE LIKE 7A"/>
    <property type="match status" value="1"/>
</dbReference>
<dbReference type="SUPFAM" id="SSF53335">
    <property type="entry name" value="S-adenosyl-L-methionine-dependent methyltransferases"/>
    <property type="match status" value="1"/>
</dbReference>
<feature type="compositionally biased region" description="Polar residues" evidence="1">
    <location>
        <begin position="161"/>
        <end position="170"/>
    </location>
</feature>
<dbReference type="AlphaFoldDB" id="A0A409Y418"/>
<comment type="caution">
    <text evidence="2">The sequence shown here is derived from an EMBL/GenBank/DDBJ whole genome shotgun (WGS) entry which is preliminary data.</text>
</comment>
<proteinExistence type="predicted"/>
<dbReference type="CDD" id="cd02440">
    <property type="entry name" value="AdoMet_MTases"/>
    <property type="match status" value="1"/>
</dbReference>
<keyword evidence="3" id="KW-1185">Reference proteome</keyword>
<evidence type="ECO:0000313" key="3">
    <source>
        <dbReference type="Proteomes" id="UP000284706"/>
    </source>
</evidence>